<dbReference type="EMBL" id="CP017755">
    <property type="protein sequence ID" value="AOZ10031.1"/>
    <property type="molecule type" value="Genomic_DNA"/>
</dbReference>
<protein>
    <submittedName>
        <fullName evidence="1">Uncharacterized protein</fullName>
    </submittedName>
</protein>
<dbReference type="Proteomes" id="UP000177515">
    <property type="component" value="Chromosome 2"/>
</dbReference>
<organism evidence="1 2">
    <name type="scientific">Cupriavidus malaysiensis</name>
    <dbReference type="NCBI Taxonomy" id="367825"/>
    <lineage>
        <taxon>Bacteria</taxon>
        <taxon>Pseudomonadati</taxon>
        <taxon>Pseudomonadota</taxon>
        <taxon>Betaproteobacteria</taxon>
        <taxon>Burkholderiales</taxon>
        <taxon>Burkholderiaceae</taxon>
        <taxon>Cupriavidus</taxon>
    </lineage>
</organism>
<keyword evidence="2" id="KW-1185">Reference proteome</keyword>
<reference evidence="1 2" key="1">
    <citation type="submission" date="2016-10" db="EMBL/GenBank/DDBJ databases">
        <title>Complete genome sequences of three Cupriavidus strains isolated from various Malaysian environments.</title>
        <authorList>
            <person name="Abdullah A.A.-A."/>
            <person name="Shafie N.A.H."/>
            <person name="Lau N.S."/>
        </authorList>
    </citation>
    <scope>NUCLEOTIDE SEQUENCE [LARGE SCALE GENOMIC DNA]</scope>
    <source>
        <strain evidence="1 2">USMAA1020</strain>
    </source>
</reference>
<accession>A0ABM6FDW7</accession>
<dbReference type="RefSeq" id="WP_071018812.1">
    <property type="nucleotide sequence ID" value="NZ_CP017755.1"/>
</dbReference>
<proteinExistence type="predicted"/>
<evidence type="ECO:0000313" key="2">
    <source>
        <dbReference type="Proteomes" id="UP000177515"/>
    </source>
</evidence>
<gene>
    <name evidence="1" type="ORF">BKK80_30695</name>
</gene>
<evidence type="ECO:0000313" key="1">
    <source>
        <dbReference type="EMBL" id="AOZ10031.1"/>
    </source>
</evidence>
<sequence>MDAYPSANYKGFDLYPLVYPYEPPREWHEPRPDRAYNASVVICREGSPPNAEHGRVFALPVAQWESLGAAKRAAVKTGEEIIDGLVEGMSTAGL</sequence>
<name>A0ABM6FDW7_9BURK</name>